<accession>A0A8C6BG42</accession>
<reference evidence="2" key="2">
    <citation type="submission" date="2025-09" db="UniProtKB">
        <authorList>
            <consortium name="Ensembl"/>
        </authorList>
    </citation>
    <scope>IDENTIFICATION</scope>
</reference>
<name>A0A8C6BG42_MONMO</name>
<dbReference type="GeneTree" id="ENSGT00910000147662"/>
<proteinExistence type="predicted"/>
<organism evidence="2 3">
    <name type="scientific">Monodon monoceros</name>
    <name type="common">Narwhal</name>
    <name type="synonym">Ceratodon monodon</name>
    <dbReference type="NCBI Taxonomy" id="40151"/>
    <lineage>
        <taxon>Eukaryota</taxon>
        <taxon>Metazoa</taxon>
        <taxon>Chordata</taxon>
        <taxon>Craniata</taxon>
        <taxon>Vertebrata</taxon>
        <taxon>Euteleostomi</taxon>
        <taxon>Mammalia</taxon>
        <taxon>Eutheria</taxon>
        <taxon>Laurasiatheria</taxon>
        <taxon>Artiodactyla</taxon>
        <taxon>Whippomorpha</taxon>
        <taxon>Cetacea</taxon>
        <taxon>Odontoceti</taxon>
        <taxon>Monodontidae</taxon>
        <taxon>Monodon</taxon>
    </lineage>
</organism>
<reference evidence="2" key="1">
    <citation type="submission" date="2025-08" db="UniProtKB">
        <authorList>
            <consortium name="Ensembl"/>
        </authorList>
    </citation>
    <scope>IDENTIFICATION</scope>
</reference>
<dbReference type="Proteomes" id="UP000694561">
    <property type="component" value="Unplaced"/>
</dbReference>
<sequence length="93" mass="9996">MTSFHTDLSECCFTELTKSAGTILGSGSRLRGDLAGSPGEPRGRHQEPLGGVWGVQPCLGPSSAHWLVTQPREWSLHHHLTGQNVLTKPVLAN</sequence>
<feature type="region of interest" description="Disordered" evidence="1">
    <location>
        <begin position="24"/>
        <end position="50"/>
    </location>
</feature>
<evidence type="ECO:0000256" key="1">
    <source>
        <dbReference type="SAM" id="MobiDB-lite"/>
    </source>
</evidence>
<evidence type="ECO:0000313" key="2">
    <source>
        <dbReference type="Ensembl" id="ENSMMNP00015013947.1"/>
    </source>
</evidence>
<dbReference type="Ensembl" id="ENSMMNT00015015293.1">
    <property type="protein sequence ID" value="ENSMMNP00015013947.1"/>
    <property type="gene ID" value="ENSMMNG00015010305.1"/>
</dbReference>
<dbReference type="AlphaFoldDB" id="A0A8C6BG42"/>
<evidence type="ECO:0000313" key="3">
    <source>
        <dbReference type="Proteomes" id="UP000694561"/>
    </source>
</evidence>
<protein>
    <submittedName>
        <fullName evidence="2">Uncharacterized protein</fullName>
    </submittedName>
</protein>
<keyword evidence="3" id="KW-1185">Reference proteome</keyword>